<evidence type="ECO:0000259" key="4">
    <source>
        <dbReference type="PROSITE" id="PS50106"/>
    </source>
</evidence>
<evidence type="ECO:0000313" key="6">
    <source>
        <dbReference type="Proteomes" id="UP000018936"/>
    </source>
</evidence>
<dbReference type="OrthoDB" id="10009200at2759"/>
<keyword evidence="3" id="KW-0677">Repeat</keyword>
<dbReference type="Proteomes" id="UP000018936">
    <property type="component" value="Unassembled WGS sequence"/>
</dbReference>
<evidence type="ECO:0000313" key="5">
    <source>
        <dbReference type="EMBL" id="ETE68453.1"/>
    </source>
</evidence>
<accession>V8P371</accession>
<evidence type="ECO:0000256" key="3">
    <source>
        <dbReference type="ARBA" id="ARBA00022737"/>
    </source>
</evidence>
<dbReference type="CDD" id="cd06768">
    <property type="entry name" value="PDZ_NHERF-like"/>
    <property type="match status" value="1"/>
</dbReference>
<dbReference type="GO" id="GO:0043495">
    <property type="term" value="F:protein-membrane adaptor activity"/>
    <property type="evidence" value="ECO:0007669"/>
    <property type="project" value="TreeGrafter"/>
</dbReference>
<dbReference type="Gene3D" id="2.30.42.10">
    <property type="match status" value="3"/>
</dbReference>
<gene>
    <name evidence="5" type="primary">PDZK1</name>
    <name evidence="5" type="ORF">L345_05769</name>
</gene>
<dbReference type="Pfam" id="PF00595">
    <property type="entry name" value="PDZ"/>
    <property type="match status" value="2"/>
</dbReference>
<dbReference type="Pfam" id="PF17820">
    <property type="entry name" value="PDZ_6"/>
    <property type="match status" value="1"/>
</dbReference>
<proteinExistence type="predicted"/>
<feature type="domain" description="PDZ" evidence="4">
    <location>
        <begin position="16"/>
        <end position="73"/>
    </location>
</feature>
<dbReference type="GO" id="GO:0072659">
    <property type="term" value="P:protein localization to plasma membrane"/>
    <property type="evidence" value="ECO:0007669"/>
    <property type="project" value="TreeGrafter"/>
</dbReference>
<name>V8P371_OPHHA</name>
<dbReference type="GO" id="GO:0005102">
    <property type="term" value="F:signaling receptor binding"/>
    <property type="evidence" value="ECO:0007669"/>
    <property type="project" value="TreeGrafter"/>
</dbReference>
<reference evidence="5 6" key="1">
    <citation type="journal article" date="2013" name="Proc. Natl. Acad. Sci. U.S.A.">
        <title>The king cobra genome reveals dynamic gene evolution and adaptation in the snake venom system.</title>
        <authorList>
            <person name="Vonk F.J."/>
            <person name="Casewell N.R."/>
            <person name="Henkel C.V."/>
            <person name="Heimberg A.M."/>
            <person name="Jansen H.J."/>
            <person name="McCleary R.J."/>
            <person name="Kerkkamp H.M."/>
            <person name="Vos R.A."/>
            <person name="Guerreiro I."/>
            <person name="Calvete J.J."/>
            <person name="Wuster W."/>
            <person name="Woods A.E."/>
            <person name="Logan J.M."/>
            <person name="Harrison R.A."/>
            <person name="Castoe T.A."/>
            <person name="de Koning A.P."/>
            <person name="Pollock D.D."/>
            <person name="Yandell M."/>
            <person name="Calderon D."/>
            <person name="Renjifo C."/>
            <person name="Currier R.B."/>
            <person name="Salgado D."/>
            <person name="Pla D."/>
            <person name="Sanz L."/>
            <person name="Hyder A.S."/>
            <person name="Ribeiro J.M."/>
            <person name="Arntzen J.W."/>
            <person name="van den Thillart G.E."/>
            <person name="Boetzer M."/>
            <person name="Pirovano W."/>
            <person name="Dirks R.P."/>
            <person name="Spaink H.P."/>
            <person name="Duboule D."/>
            <person name="McGlinn E."/>
            <person name="Kini R.M."/>
            <person name="Richardson M.K."/>
        </authorList>
    </citation>
    <scope>NUCLEOTIDE SEQUENCE</scope>
    <source>
        <tissue evidence="5">Blood</tissue>
    </source>
</reference>
<keyword evidence="6" id="KW-1185">Reference proteome</keyword>
<comment type="subcellular location">
    <subcellularLocation>
        <location evidence="1">Cell membrane</location>
    </subcellularLocation>
</comment>
<dbReference type="AlphaFoldDB" id="V8P371"/>
<dbReference type="InterPro" id="IPR051067">
    <property type="entry name" value="NHER"/>
</dbReference>
<dbReference type="PANTHER" id="PTHR14191">
    <property type="entry name" value="PDZ DOMAIN CONTAINING PROTEIN"/>
    <property type="match status" value="1"/>
</dbReference>
<dbReference type="SMART" id="SM00228">
    <property type="entry name" value="PDZ"/>
    <property type="match status" value="3"/>
</dbReference>
<comment type="caution">
    <text evidence="5">The sequence shown here is derived from an EMBL/GenBank/DDBJ whole genome shotgun (WGS) entry which is preliminary data.</text>
</comment>
<dbReference type="InterPro" id="IPR001478">
    <property type="entry name" value="PDZ"/>
</dbReference>
<feature type="domain" description="PDZ" evidence="4">
    <location>
        <begin position="126"/>
        <end position="184"/>
    </location>
</feature>
<dbReference type="InterPro" id="IPR041489">
    <property type="entry name" value="PDZ_6"/>
</dbReference>
<keyword evidence="2" id="KW-0472">Membrane</keyword>
<protein>
    <submittedName>
        <fullName evidence="5">Na(+)/H(+) exchange regulatory cofactor NHE-RF3</fullName>
    </submittedName>
</protein>
<dbReference type="SUPFAM" id="SSF50156">
    <property type="entry name" value="PDZ domain-like"/>
    <property type="match status" value="3"/>
</dbReference>
<dbReference type="InterPro" id="IPR036034">
    <property type="entry name" value="PDZ_sf"/>
</dbReference>
<evidence type="ECO:0000256" key="2">
    <source>
        <dbReference type="ARBA" id="ARBA00022475"/>
    </source>
</evidence>
<evidence type="ECO:0000256" key="1">
    <source>
        <dbReference type="ARBA" id="ARBA00004236"/>
    </source>
</evidence>
<organism evidence="5 6">
    <name type="scientific">Ophiophagus hannah</name>
    <name type="common">King cobra</name>
    <name type="synonym">Naja hannah</name>
    <dbReference type="NCBI Taxonomy" id="8665"/>
    <lineage>
        <taxon>Eukaryota</taxon>
        <taxon>Metazoa</taxon>
        <taxon>Chordata</taxon>
        <taxon>Craniata</taxon>
        <taxon>Vertebrata</taxon>
        <taxon>Euteleostomi</taxon>
        <taxon>Lepidosauria</taxon>
        <taxon>Squamata</taxon>
        <taxon>Bifurcata</taxon>
        <taxon>Unidentata</taxon>
        <taxon>Episquamata</taxon>
        <taxon>Toxicofera</taxon>
        <taxon>Serpentes</taxon>
        <taxon>Colubroidea</taxon>
        <taxon>Elapidae</taxon>
        <taxon>Elapinae</taxon>
        <taxon>Ophiophagus</taxon>
    </lineage>
</organism>
<sequence>MSLLSSSEPEGASQIRFCLLKKGAGDNLGFSLCQEAEGMCPIVRKVTPGGLAYRRGLRDGDRILEVNGIQQATPVLRPQRLERFGLQRVSSRRSYLGKPVVFEGANLLPSQGFLLMLWSFCAGVTGVFQLSVLQDGPAHKAGVPHGSWLVELNGVSVKNWTIAQLNQKLKQSSSPVGLLVMDSRSEEAYRQCSVKVTAALADASWVPFQVTKLQMMRGEDGYGDLEAGLPAEKAGMREGDCLLAVNGEIVEDLDHQEVVSRIRSDNQRVTLLVIDSEGSKFYNMVPKSSLLLTPDGKMRRWRITICRN</sequence>
<dbReference type="GO" id="GO:0016324">
    <property type="term" value="C:apical plasma membrane"/>
    <property type="evidence" value="ECO:0007669"/>
    <property type="project" value="TreeGrafter"/>
</dbReference>
<feature type="domain" description="PDZ" evidence="4">
    <location>
        <begin position="224"/>
        <end position="277"/>
    </location>
</feature>
<keyword evidence="2" id="KW-1003">Cell membrane</keyword>
<dbReference type="EMBL" id="AZIM01001015">
    <property type="protein sequence ID" value="ETE68453.1"/>
    <property type="molecule type" value="Genomic_DNA"/>
</dbReference>
<feature type="non-terminal residue" evidence="5">
    <location>
        <position position="1"/>
    </location>
</feature>
<dbReference type="PANTHER" id="PTHR14191:SF20">
    <property type="entry name" value="NA(+)_H(+) EXCHANGE REGULATORY COFACTOR NHE-RF4"/>
    <property type="match status" value="1"/>
</dbReference>
<dbReference type="PROSITE" id="PS50106">
    <property type="entry name" value="PDZ"/>
    <property type="match status" value="3"/>
</dbReference>